<comment type="cofactor">
    <cofactor evidence="1">
        <name>Ca(2+)</name>
        <dbReference type="ChEBI" id="CHEBI:29108"/>
    </cofactor>
</comment>
<dbReference type="GO" id="GO:0004623">
    <property type="term" value="F:phospholipase A2 activity"/>
    <property type="evidence" value="ECO:0007669"/>
    <property type="project" value="UniProtKB-EC"/>
</dbReference>
<dbReference type="Pfam" id="PF05826">
    <property type="entry name" value="Phospholip_A2_2"/>
    <property type="match status" value="1"/>
</dbReference>
<dbReference type="GO" id="GO:0016042">
    <property type="term" value="P:lipid catabolic process"/>
    <property type="evidence" value="ECO:0007669"/>
    <property type="project" value="UniProtKB-KW"/>
</dbReference>
<keyword evidence="10" id="KW-0443">Lipid metabolism</keyword>
<keyword evidence="5" id="KW-0964">Secreted</keyword>
<feature type="domain" description="Phospholipase A2-like central" evidence="14">
    <location>
        <begin position="27"/>
        <end position="152"/>
    </location>
</feature>
<dbReference type="Gene3D" id="1.20.90.10">
    <property type="entry name" value="Phospholipase A2 domain"/>
    <property type="match status" value="1"/>
</dbReference>
<evidence type="ECO:0000256" key="3">
    <source>
        <dbReference type="ARBA" id="ARBA00013278"/>
    </source>
</evidence>
<dbReference type="GO" id="GO:0006644">
    <property type="term" value="P:phospholipid metabolic process"/>
    <property type="evidence" value="ECO:0007669"/>
    <property type="project" value="InterPro"/>
</dbReference>
<keyword evidence="9" id="KW-0442">Lipid degradation</keyword>
<evidence type="ECO:0000256" key="8">
    <source>
        <dbReference type="ARBA" id="ARBA00022837"/>
    </source>
</evidence>
<evidence type="ECO:0000256" key="1">
    <source>
        <dbReference type="ARBA" id="ARBA00001913"/>
    </source>
</evidence>
<dbReference type="GO" id="GO:0046872">
    <property type="term" value="F:metal ion binding"/>
    <property type="evidence" value="ECO:0007669"/>
    <property type="project" value="UniProtKB-KW"/>
</dbReference>
<dbReference type="AlphaFoldDB" id="A0A8R2DLG7"/>
<dbReference type="EnsemblMetazoa" id="XM_004928982.4">
    <property type="protein sequence ID" value="XP_004929039.1"/>
    <property type="gene ID" value="LOC101746631"/>
</dbReference>
<comment type="subcellular location">
    <subcellularLocation>
        <location evidence="2">Secreted</location>
    </subcellularLocation>
</comment>
<dbReference type="EnsemblMetazoa" id="XM_021349837.2">
    <property type="protein sequence ID" value="XP_021205512.1"/>
    <property type="gene ID" value="LOC101746631"/>
</dbReference>
<dbReference type="SMART" id="SM00085">
    <property type="entry name" value="PA2c"/>
    <property type="match status" value="1"/>
</dbReference>
<dbReference type="SUPFAM" id="SSF48619">
    <property type="entry name" value="Phospholipase A2, PLA2"/>
    <property type="match status" value="1"/>
</dbReference>
<dbReference type="FunFam" id="1.20.90.10:FF:000002">
    <property type="entry name" value="Phospholipase A2 group III"/>
    <property type="match status" value="1"/>
</dbReference>
<keyword evidence="16" id="KW-1185">Reference proteome</keyword>
<keyword evidence="8" id="KW-0106">Calcium</keyword>
<dbReference type="PANTHER" id="PTHR12253">
    <property type="entry name" value="RH14732P"/>
    <property type="match status" value="1"/>
</dbReference>
<dbReference type="InterPro" id="IPR016090">
    <property type="entry name" value="PLA2-like_dom"/>
</dbReference>
<dbReference type="GO" id="GO:0005576">
    <property type="term" value="C:extracellular region"/>
    <property type="evidence" value="ECO:0007669"/>
    <property type="project" value="UniProtKB-SubCell"/>
</dbReference>
<dbReference type="GO" id="GO:0050482">
    <property type="term" value="P:arachidonate secretion"/>
    <property type="evidence" value="ECO:0007669"/>
    <property type="project" value="InterPro"/>
</dbReference>
<dbReference type="EC" id="3.1.1.4" evidence="3"/>
<evidence type="ECO:0000256" key="9">
    <source>
        <dbReference type="ARBA" id="ARBA00022963"/>
    </source>
</evidence>
<evidence type="ECO:0000256" key="7">
    <source>
        <dbReference type="ARBA" id="ARBA00022801"/>
    </source>
</evidence>
<dbReference type="Proteomes" id="UP000005204">
    <property type="component" value="Unassembled WGS sequence"/>
</dbReference>
<evidence type="ECO:0000313" key="15">
    <source>
        <dbReference type="EnsemblMetazoa" id="XP_021205512.1"/>
    </source>
</evidence>
<reference evidence="16" key="1">
    <citation type="journal article" date="2008" name="Insect Biochem. Mol. Biol.">
        <title>The genome of a lepidopteran model insect, the silkworm Bombyx mori.</title>
        <authorList>
            <consortium name="International Silkworm Genome Consortium"/>
        </authorList>
    </citation>
    <scope>NUCLEOTIDE SEQUENCE [LARGE SCALE GENOMIC DNA]</scope>
    <source>
        <strain evidence="16">p50T</strain>
    </source>
</reference>
<feature type="signal peptide" evidence="13">
    <location>
        <begin position="1"/>
        <end position="19"/>
    </location>
</feature>
<evidence type="ECO:0000256" key="2">
    <source>
        <dbReference type="ARBA" id="ARBA00004613"/>
    </source>
</evidence>
<keyword evidence="11" id="KW-1015">Disulfide bond</keyword>
<dbReference type="PROSITE" id="PS00118">
    <property type="entry name" value="PA2_HIS"/>
    <property type="match status" value="1"/>
</dbReference>
<keyword evidence="6" id="KW-0479">Metal-binding</keyword>
<name>A0A8R2DLG7_BOMMO</name>
<evidence type="ECO:0000313" key="16">
    <source>
        <dbReference type="Proteomes" id="UP000005204"/>
    </source>
</evidence>
<reference evidence="15" key="2">
    <citation type="submission" date="2022-06" db="UniProtKB">
        <authorList>
            <consortium name="EnsemblMetazoa"/>
        </authorList>
    </citation>
    <scope>IDENTIFICATION</scope>
    <source>
        <strain evidence="15">p50T (Dazao)</strain>
    </source>
</reference>
<dbReference type="InterPro" id="IPR033113">
    <property type="entry name" value="PLA2_histidine"/>
</dbReference>
<organism evidence="15 16">
    <name type="scientific">Bombyx mori</name>
    <name type="common">Silk moth</name>
    <dbReference type="NCBI Taxonomy" id="7091"/>
    <lineage>
        <taxon>Eukaryota</taxon>
        <taxon>Metazoa</taxon>
        <taxon>Ecdysozoa</taxon>
        <taxon>Arthropoda</taxon>
        <taxon>Hexapoda</taxon>
        <taxon>Insecta</taxon>
        <taxon>Pterygota</taxon>
        <taxon>Neoptera</taxon>
        <taxon>Endopterygota</taxon>
        <taxon>Lepidoptera</taxon>
        <taxon>Glossata</taxon>
        <taxon>Ditrysia</taxon>
        <taxon>Bombycoidea</taxon>
        <taxon>Bombycidae</taxon>
        <taxon>Bombycinae</taxon>
        <taxon>Bombyx</taxon>
    </lineage>
</organism>
<evidence type="ECO:0000256" key="13">
    <source>
        <dbReference type="SAM" id="SignalP"/>
    </source>
</evidence>
<evidence type="ECO:0000256" key="6">
    <source>
        <dbReference type="ARBA" id="ARBA00022723"/>
    </source>
</evidence>
<evidence type="ECO:0000256" key="10">
    <source>
        <dbReference type="ARBA" id="ARBA00023098"/>
    </source>
</evidence>
<dbReference type="RefSeq" id="XP_004929039.1">
    <property type="nucleotide sequence ID" value="XM_004928982.5"/>
</dbReference>
<dbReference type="GeneID" id="101746631"/>
<evidence type="ECO:0000256" key="4">
    <source>
        <dbReference type="ARBA" id="ARBA00021721"/>
    </source>
</evidence>
<dbReference type="KEGG" id="bmor:101746631"/>
<dbReference type="RefSeq" id="XP_021205512.1">
    <property type="nucleotide sequence ID" value="XM_021349837.3"/>
</dbReference>
<evidence type="ECO:0000256" key="11">
    <source>
        <dbReference type="ARBA" id="ARBA00023157"/>
    </source>
</evidence>
<dbReference type="CDD" id="cd04704">
    <property type="entry name" value="PLA2_bee_venom_like"/>
    <property type="match status" value="1"/>
</dbReference>
<dbReference type="InterPro" id="IPR036444">
    <property type="entry name" value="PLipase_A2_dom_sf"/>
</dbReference>
<keyword evidence="7" id="KW-0378">Hydrolase</keyword>
<evidence type="ECO:0000256" key="12">
    <source>
        <dbReference type="ARBA" id="ARBA00029903"/>
    </source>
</evidence>
<sequence>MFRHLFCLIVLIAVHTNKAAEIRIDPDIFGFQSAIYETNFVFPGTMWCGAGHVAESYEDLGSEWETDMCCREHDHCTDLIPAGETKHSLTNDGFYARLSCECDEKFRLCLKNANTDISHTVGMTYFDTIGTKCYRKDYPVVGCQMYGGMFMPICLEYEFDKKSEQIYQWFDVKGYSE</sequence>
<keyword evidence="13" id="KW-0732">Signal</keyword>
<evidence type="ECO:0000259" key="14">
    <source>
        <dbReference type="SMART" id="SM00085"/>
    </source>
</evidence>
<evidence type="ECO:0000256" key="5">
    <source>
        <dbReference type="ARBA" id="ARBA00022525"/>
    </source>
</evidence>
<protein>
    <recommendedName>
        <fullName evidence="4">Phospholipase A2</fullName>
        <ecNumber evidence="3">3.1.1.4</ecNumber>
    </recommendedName>
    <alternativeName>
        <fullName evidence="12">Phosphatidylcholine 2-acylhydrolase</fullName>
    </alternativeName>
</protein>
<proteinExistence type="predicted"/>
<accession>A0A8R2DLG7</accession>
<feature type="chain" id="PRO_5035706803" description="Phospholipase A2" evidence="13">
    <location>
        <begin position="20"/>
        <end position="177"/>
    </location>
</feature>